<organism evidence="2 3">
    <name type="scientific">Mucilaginibacter pankratovii</name>
    <dbReference type="NCBI Taxonomy" id="2772110"/>
    <lineage>
        <taxon>Bacteria</taxon>
        <taxon>Pseudomonadati</taxon>
        <taxon>Bacteroidota</taxon>
        <taxon>Sphingobacteriia</taxon>
        <taxon>Sphingobacteriales</taxon>
        <taxon>Sphingobacteriaceae</taxon>
        <taxon>Mucilaginibacter</taxon>
    </lineage>
</organism>
<feature type="transmembrane region" description="Helical" evidence="1">
    <location>
        <begin position="6"/>
        <end position="34"/>
    </location>
</feature>
<gene>
    <name evidence="2" type="ORF">IDJ77_08870</name>
</gene>
<keyword evidence="3" id="KW-1185">Reference proteome</keyword>
<evidence type="ECO:0000313" key="3">
    <source>
        <dbReference type="Proteomes" id="UP000606600"/>
    </source>
</evidence>
<evidence type="ECO:0000256" key="1">
    <source>
        <dbReference type="SAM" id="Phobius"/>
    </source>
</evidence>
<reference evidence="2 3" key="1">
    <citation type="submission" date="2020-09" db="EMBL/GenBank/DDBJ databases">
        <title>Novel species of Mucilaginibacter isolated from a glacier on the Tibetan Plateau.</title>
        <authorList>
            <person name="Liu Q."/>
            <person name="Xin Y.-H."/>
        </authorList>
    </citation>
    <scope>NUCLEOTIDE SEQUENCE [LARGE SCALE GENOMIC DNA]</scope>
    <source>
        <strain evidence="2 3">ZT4R22</strain>
    </source>
</reference>
<dbReference type="EMBL" id="JACWMY010000004">
    <property type="protein sequence ID" value="MBD1363918.1"/>
    <property type="molecule type" value="Genomic_DNA"/>
</dbReference>
<keyword evidence="1" id="KW-0472">Membrane</keyword>
<dbReference type="RefSeq" id="WP_191188592.1">
    <property type="nucleotide sequence ID" value="NZ_JACWMY010000004.1"/>
</dbReference>
<comment type="caution">
    <text evidence="2">The sequence shown here is derived from an EMBL/GenBank/DDBJ whole genome shotgun (WGS) entry which is preliminary data.</text>
</comment>
<keyword evidence="1" id="KW-0812">Transmembrane</keyword>
<protein>
    <submittedName>
        <fullName evidence="2">Uncharacterized protein</fullName>
    </submittedName>
</protein>
<name>A0ABR7WP27_9SPHI</name>
<feature type="transmembrane region" description="Helical" evidence="1">
    <location>
        <begin position="46"/>
        <end position="67"/>
    </location>
</feature>
<evidence type="ECO:0000313" key="2">
    <source>
        <dbReference type="EMBL" id="MBD1363918.1"/>
    </source>
</evidence>
<keyword evidence="1" id="KW-1133">Transmembrane helix</keyword>
<dbReference type="Proteomes" id="UP000606600">
    <property type="component" value="Unassembled WGS sequence"/>
</dbReference>
<sequence>MSPRSFWIVLLKLVGVWILFHAFDVVPQFFLLFYPASPSPFRYENWEVVLSSLIILLVYVAIIRLLIFRPDVIIDKLKLDERFDEEQFSFNIHRSTVIAIAVIIVGSLMIMNSVPVFLRGVYFYYRSQTIDRMGPGADPTSTFVDLCKILIGYLLVVNNRAVVNFIEKTRRMPVEVAYQEATEHEEIDNEVNPKL</sequence>
<feature type="transmembrane region" description="Helical" evidence="1">
    <location>
        <begin position="97"/>
        <end position="125"/>
    </location>
</feature>
<accession>A0ABR7WP27</accession>
<proteinExistence type="predicted"/>